<evidence type="ECO:0000313" key="2">
    <source>
        <dbReference type="Proteomes" id="UP000053557"/>
    </source>
</evidence>
<dbReference type="EMBL" id="LPVJ01000027">
    <property type="protein sequence ID" value="KUO96138.1"/>
    <property type="molecule type" value="Genomic_DNA"/>
</dbReference>
<gene>
    <name evidence="1" type="ORF">ATW55_14490</name>
</gene>
<evidence type="ECO:0000313" key="1">
    <source>
        <dbReference type="EMBL" id="KUO96138.1"/>
    </source>
</evidence>
<reference evidence="1 2" key="1">
    <citation type="submission" date="2015-12" db="EMBL/GenBank/DDBJ databases">
        <title>Draft genome sequence of Acidibacillus ferrooxidans ITV001, isolated from a chalcopyrite acid mine drainage site in Brazil.</title>
        <authorList>
            <person name="Dall'Agnol H."/>
            <person name="Nancucheo I."/>
            <person name="Johnson B."/>
            <person name="Oliveira R."/>
            <person name="Leite L."/>
            <person name="Pylro V."/>
            <person name="Nunes G.L."/>
            <person name="Tzotzos G."/>
            <person name="Fernandes G.R."/>
            <person name="Dutra J."/>
            <person name="Orellana S.C."/>
            <person name="Oliveira G."/>
        </authorList>
    </citation>
    <scope>NUCLEOTIDE SEQUENCE [LARGE SCALE GENOMIC DNA]</scope>
    <source>
        <strain evidence="2">ITV01</strain>
    </source>
</reference>
<dbReference type="RefSeq" id="WP_067714920.1">
    <property type="nucleotide sequence ID" value="NZ_LPVJ01000027.1"/>
</dbReference>
<dbReference type="OrthoDB" id="2996330at2"/>
<keyword evidence="2" id="KW-1185">Reference proteome</keyword>
<accession>A0A117SY14</accession>
<name>A0A117SY14_9BACL</name>
<proteinExistence type="predicted"/>
<organism evidence="1 2">
    <name type="scientific">Ferroacidibacillus organovorans</name>
    <dbReference type="NCBI Taxonomy" id="1765683"/>
    <lineage>
        <taxon>Bacteria</taxon>
        <taxon>Bacillati</taxon>
        <taxon>Bacillota</taxon>
        <taxon>Bacilli</taxon>
        <taxon>Bacillales</taxon>
        <taxon>Alicyclobacillaceae</taxon>
        <taxon>Ferroacidibacillus</taxon>
    </lineage>
</organism>
<protein>
    <submittedName>
        <fullName evidence="1">Uncharacterized protein</fullName>
    </submittedName>
</protein>
<comment type="caution">
    <text evidence="1">The sequence shown here is derived from an EMBL/GenBank/DDBJ whole genome shotgun (WGS) entry which is preliminary data.</text>
</comment>
<sequence>MDQQTLDDLVWRVRQEGAIQLSSKSDALELLHYARITYRFNFLVGFNVYGCHVMDDPKKSARQ</sequence>
<dbReference type="Proteomes" id="UP000053557">
    <property type="component" value="Unassembled WGS sequence"/>
</dbReference>
<dbReference type="AlphaFoldDB" id="A0A117SY14"/>